<keyword evidence="6 7" id="KW-0862">Zinc</keyword>
<dbReference type="Pfam" id="PF00753">
    <property type="entry name" value="Lactamase_B"/>
    <property type="match status" value="1"/>
</dbReference>
<dbReference type="SUPFAM" id="SSF56281">
    <property type="entry name" value="Metallo-hydrolase/oxidoreductase"/>
    <property type="match status" value="1"/>
</dbReference>
<organism evidence="9 10">
    <name type="scientific">Temperatibacter marinus</name>
    <dbReference type="NCBI Taxonomy" id="1456591"/>
    <lineage>
        <taxon>Bacteria</taxon>
        <taxon>Pseudomonadati</taxon>
        <taxon>Pseudomonadota</taxon>
        <taxon>Alphaproteobacteria</taxon>
        <taxon>Kordiimonadales</taxon>
        <taxon>Temperatibacteraceae</taxon>
        <taxon>Temperatibacter</taxon>
    </lineage>
</organism>
<dbReference type="GO" id="GO:0019243">
    <property type="term" value="P:methylglyoxal catabolic process to D-lactate via S-lactoyl-glutathione"/>
    <property type="evidence" value="ECO:0007669"/>
    <property type="project" value="UniProtKB-UniRule"/>
</dbReference>
<dbReference type="SMART" id="SM00849">
    <property type="entry name" value="Lactamase_B"/>
    <property type="match status" value="1"/>
</dbReference>
<comment type="catalytic activity">
    <reaction evidence="1 7">
        <text>an S-(2-hydroxyacyl)glutathione + H2O = a 2-hydroxy carboxylate + glutathione + H(+)</text>
        <dbReference type="Rhea" id="RHEA:21864"/>
        <dbReference type="ChEBI" id="CHEBI:15377"/>
        <dbReference type="ChEBI" id="CHEBI:15378"/>
        <dbReference type="ChEBI" id="CHEBI:57925"/>
        <dbReference type="ChEBI" id="CHEBI:58896"/>
        <dbReference type="ChEBI" id="CHEBI:71261"/>
        <dbReference type="EC" id="3.1.2.6"/>
    </reaction>
</comment>
<dbReference type="Gene3D" id="3.60.15.10">
    <property type="entry name" value="Ribonuclease Z/Hydroxyacylglutathione hydrolase-like"/>
    <property type="match status" value="1"/>
</dbReference>
<feature type="binding site" evidence="7">
    <location>
        <position position="60"/>
    </location>
    <ligand>
        <name>Zn(2+)</name>
        <dbReference type="ChEBI" id="CHEBI:29105"/>
        <label>2</label>
    </ligand>
</feature>
<dbReference type="PANTHER" id="PTHR43705:SF1">
    <property type="entry name" value="HYDROXYACYLGLUTATHIONE HYDROLASE GLOB"/>
    <property type="match status" value="1"/>
</dbReference>
<dbReference type="InterPro" id="IPR050110">
    <property type="entry name" value="Glyoxalase_II_hydrolase"/>
</dbReference>
<dbReference type="InterPro" id="IPR035680">
    <property type="entry name" value="Clx_II_MBL"/>
</dbReference>
<dbReference type="InterPro" id="IPR032282">
    <property type="entry name" value="HAGH_C"/>
</dbReference>
<protein>
    <recommendedName>
        <fullName evidence="7">Hydroxyacylglutathione hydrolase</fullName>
        <ecNumber evidence="7">3.1.2.6</ecNumber>
    </recommendedName>
    <alternativeName>
        <fullName evidence="7">Glyoxalase II</fullName>
        <shortName evidence="7">Glx II</shortName>
    </alternativeName>
</protein>
<evidence type="ECO:0000256" key="7">
    <source>
        <dbReference type="HAMAP-Rule" id="MF_01374"/>
    </source>
</evidence>
<dbReference type="NCBIfam" id="TIGR03413">
    <property type="entry name" value="GSH_gloB"/>
    <property type="match status" value="1"/>
</dbReference>
<evidence type="ECO:0000256" key="5">
    <source>
        <dbReference type="ARBA" id="ARBA00022801"/>
    </source>
</evidence>
<keyword evidence="10" id="KW-1185">Reference proteome</keyword>
<dbReference type="EC" id="3.1.2.6" evidence="7"/>
<dbReference type="AlphaFoldDB" id="A0AA52EB76"/>
<comment type="pathway">
    <text evidence="2 7">Secondary metabolite metabolism; methylglyoxal degradation; (R)-lactate from methylglyoxal: step 2/2.</text>
</comment>
<evidence type="ECO:0000256" key="1">
    <source>
        <dbReference type="ARBA" id="ARBA00001623"/>
    </source>
</evidence>
<keyword evidence="4 7" id="KW-0479">Metal-binding</keyword>
<gene>
    <name evidence="7 9" type="primary">gloB</name>
    <name evidence="9" type="ORF">QGN29_08145</name>
</gene>
<proteinExistence type="inferred from homology"/>
<evidence type="ECO:0000256" key="2">
    <source>
        <dbReference type="ARBA" id="ARBA00004963"/>
    </source>
</evidence>
<evidence type="ECO:0000259" key="8">
    <source>
        <dbReference type="SMART" id="SM00849"/>
    </source>
</evidence>
<dbReference type="InterPro" id="IPR036866">
    <property type="entry name" value="RibonucZ/Hydroxyglut_hydro"/>
</dbReference>
<feature type="binding site" evidence="7">
    <location>
        <position position="57"/>
    </location>
    <ligand>
        <name>Zn(2+)</name>
        <dbReference type="ChEBI" id="CHEBI:29105"/>
        <label>1</label>
    </ligand>
</feature>
<comment type="function">
    <text evidence="7">Thiolesterase that catalyzes the hydrolysis of S-D-lactoyl-glutathione to form glutathione and D-lactic acid.</text>
</comment>
<dbReference type="GO" id="GO:0004416">
    <property type="term" value="F:hydroxyacylglutathione hydrolase activity"/>
    <property type="evidence" value="ECO:0007669"/>
    <property type="project" value="UniProtKB-UniRule"/>
</dbReference>
<feature type="binding site" evidence="7">
    <location>
        <position position="59"/>
    </location>
    <ligand>
        <name>Zn(2+)</name>
        <dbReference type="ChEBI" id="CHEBI:29105"/>
        <label>2</label>
    </ligand>
</feature>
<name>A0AA52EB76_9PROT</name>
<dbReference type="InterPro" id="IPR001279">
    <property type="entry name" value="Metallo-B-lactamas"/>
</dbReference>
<dbReference type="GO" id="GO:0046872">
    <property type="term" value="F:metal ion binding"/>
    <property type="evidence" value="ECO:0007669"/>
    <property type="project" value="UniProtKB-KW"/>
</dbReference>
<dbReference type="InterPro" id="IPR017782">
    <property type="entry name" value="Hydroxyacylglutathione_Hdrlase"/>
</dbReference>
<dbReference type="Pfam" id="PF16123">
    <property type="entry name" value="HAGH_C"/>
    <property type="match status" value="1"/>
</dbReference>
<keyword evidence="5 7" id="KW-0378">Hydrolase</keyword>
<dbReference type="PIRSF" id="PIRSF005457">
    <property type="entry name" value="Glx"/>
    <property type="match status" value="1"/>
</dbReference>
<feature type="binding site" evidence="7">
    <location>
        <position position="170"/>
    </location>
    <ligand>
        <name>Zn(2+)</name>
        <dbReference type="ChEBI" id="CHEBI:29105"/>
        <label>2</label>
    </ligand>
</feature>
<dbReference type="Proteomes" id="UP001268683">
    <property type="component" value="Chromosome"/>
</dbReference>
<dbReference type="CDD" id="cd07723">
    <property type="entry name" value="hydroxyacylglutathione_hydrolase_MBL-fold"/>
    <property type="match status" value="1"/>
</dbReference>
<evidence type="ECO:0000256" key="4">
    <source>
        <dbReference type="ARBA" id="ARBA00022723"/>
    </source>
</evidence>
<comment type="similarity">
    <text evidence="3 7">Belongs to the metallo-beta-lactamase superfamily. Glyoxalase II family.</text>
</comment>
<dbReference type="PANTHER" id="PTHR43705">
    <property type="entry name" value="HYDROXYACYLGLUTATHIONE HYDROLASE"/>
    <property type="match status" value="1"/>
</dbReference>
<dbReference type="EMBL" id="CP123872">
    <property type="protein sequence ID" value="WND01530.1"/>
    <property type="molecule type" value="Genomic_DNA"/>
</dbReference>
<accession>A0AA52EB76</accession>
<evidence type="ECO:0000256" key="3">
    <source>
        <dbReference type="ARBA" id="ARBA00006759"/>
    </source>
</evidence>
<reference evidence="9" key="1">
    <citation type="submission" date="2023-04" db="EMBL/GenBank/DDBJ databases">
        <title>Complete genome sequence of Temperatibacter marinus.</title>
        <authorList>
            <person name="Rong J.-C."/>
            <person name="Yi M.-L."/>
            <person name="Zhao Q."/>
        </authorList>
    </citation>
    <scope>NUCLEOTIDE SEQUENCE</scope>
    <source>
        <strain evidence="9">NBRC 110045</strain>
    </source>
</reference>
<evidence type="ECO:0000256" key="6">
    <source>
        <dbReference type="ARBA" id="ARBA00022833"/>
    </source>
</evidence>
<evidence type="ECO:0000313" key="9">
    <source>
        <dbReference type="EMBL" id="WND01530.1"/>
    </source>
</evidence>
<sequence length="254" mass="28679">MLEVIQIPVMEDNYLYLIHDKHSLQTAIVDPAVKDPVLEECEKQGWTLTHILNTHHHWDHTGANKALKAETGCEIIGFEGDAERIPGIDRTVKEGDKISLGSHHAQIFEVPGHTSGHIAFYFENSKALFIGDTLFAMGCGRLFEGTPQQMWSSFAKFINLPDETVIYCAHEYTQSNGRFALTVEPENTDLINRMVDVDRLRTENKPTVPFLLGLDKATNPFLRPNSAAIREKLDMKYASDAEVFGMLRSMKDNF</sequence>
<dbReference type="HAMAP" id="MF_01374">
    <property type="entry name" value="Glyoxalase_2"/>
    <property type="match status" value="1"/>
</dbReference>
<feature type="domain" description="Metallo-beta-lactamase" evidence="8">
    <location>
        <begin position="12"/>
        <end position="170"/>
    </location>
</feature>
<feature type="binding site" evidence="7">
    <location>
        <position position="132"/>
    </location>
    <ligand>
        <name>Zn(2+)</name>
        <dbReference type="ChEBI" id="CHEBI:29105"/>
        <label>2</label>
    </ligand>
</feature>
<feature type="binding site" evidence="7">
    <location>
        <position position="132"/>
    </location>
    <ligand>
        <name>Zn(2+)</name>
        <dbReference type="ChEBI" id="CHEBI:29105"/>
        <label>1</label>
    </ligand>
</feature>
<feature type="binding site" evidence="7">
    <location>
        <position position="113"/>
    </location>
    <ligand>
        <name>Zn(2+)</name>
        <dbReference type="ChEBI" id="CHEBI:29105"/>
        <label>1</label>
    </ligand>
</feature>
<dbReference type="KEGG" id="tmk:QGN29_08145"/>
<comment type="subunit">
    <text evidence="7">Monomer.</text>
</comment>
<comment type="cofactor">
    <cofactor evidence="7">
        <name>Zn(2+)</name>
        <dbReference type="ChEBI" id="CHEBI:29105"/>
    </cofactor>
    <text evidence="7">Binds 2 Zn(2+) ions per subunit.</text>
</comment>
<evidence type="ECO:0000313" key="10">
    <source>
        <dbReference type="Proteomes" id="UP001268683"/>
    </source>
</evidence>
<feature type="binding site" evidence="7">
    <location>
        <position position="55"/>
    </location>
    <ligand>
        <name>Zn(2+)</name>
        <dbReference type="ChEBI" id="CHEBI:29105"/>
        <label>1</label>
    </ligand>
</feature>